<proteinExistence type="inferred from homology"/>
<dbReference type="Pfam" id="PF00194">
    <property type="entry name" value="Carb_anhydrase"/>
    <property type="match status" value="1"/>
</dbReference>
<evidence type="ECO:0000256" key="7">
    <source>
        <dbReference type="ARBA" id="ARBA00048348"/>
    </source>
</evidence>
<dbReference type="Gene3D" id="3.10.200.10">
    <property type="entry name" value="Alpha carbonic anhydrase"/>
    <property type="match status" value="1"/>
</dbReference>
<sequence length="255" mass="29416">MQSPINIASQNVMVTRQLPPFNFFYYQVTENVFIKVVKSPKRTAQMAFIGSKVIFLKGGGLPDIYKLDEFHFHWGLELHKSSEHTIDGKHFPLELHIVHHQSKLYNFKTASTQPFGLAVVVFMFKLVPDENLGFKKFLGKFDANLGYLDNFALSEIIPVYDNLEYYRYYGSMTSPPCTESVIWSVMKKPIPISGEQLKALKHVLNPMGNPLLHNHRPLQNRNRRPIFSAIFKSSNDALCQKAKYWLALYMVVRLC</sequence>
<keyword evidence="6 8" id="KW-0456">Lyase</keyword>
<evidence type="ECO:0000256" key="8">
    <source>
        <dbReference type="RuleBase" id="RU367011"/>
    </source>
</evidence>
<evidence type="ECO:0000313" key="10">
    <source>
        <dbReference type="EMBL" id="CAL1544699.1"/>
    </source>
</evidence>
<reference evidence="10 11" key="1">
    <citation type="submission" date="2024-04" db="EMBL/GenBank/DDBJ databases">
        <authorList>
            <consortium name="Genoscope - CEA"/>
            <person name="William W."/>
        </authorList>
    </citation>
    <scope>NUCLEOTIDE SEQUENCE [LARGE SCALE GENOMIC DNA]</scope>
</reference>
<dbReference type="AlphaFoldDB" id="A0AAV2IDA2"/>
<dbReference type="CDD" id="cd00326">
    <property type="entry name" value="alpha_CA"/>
    <property type="match status" value="1"/>
</dbReference>
<organism evidence="10 11">
    <name type="scientific">Lymnaea stagnalis</name>
    <name type="common">Great pond snail</name>
    <name type="synonym">Helix stagnalis</name>
    <dbReference type="NCBI Taxonomy" id="6523"/>
    <lineage>
        <taxon>Eukaryota</taxon>
        <taxon>Metazoa</taxon>
        <taxon>Spiralia</taxon>
        <taxon>Lophotrochozoa</taxon>
        <taxon>Mollusca</taxon>
        <taxon>Gastropoda</taxon>
        <taxon>Heterobranchia</taxon>
        <taxon>Euthyneura</taxon>
        <taxon>Panpulmonata</taxon>
        <taxon>Hygrophila</taxon>
        <taxon>Lymnaeoidea</taxon>
        <taxon>Lymnaeidae</taxon>
        <taxon>Lymnaea</taxon>
    </lineage>
</organism>
<keyword evidence="11" id="KW-1185">Reference proteome</keyword>
<keyword evidence="5 8" id="KW-0862">Zinc</keyword>
<dbReference type="SUPFAM" id="SSF51069">
    <property type="entry name" value="Carbonic anhydrase"/>
    <property type="match status" value="1"/>
</dbReference>
<evidence type="ECO:0000256" key="4">
    <source>
        <dbReference type="ARBA" id="ARBA00022723"/>
    </source>
</evidence>
<dbReference type="EMBL" id="CAXITT010000638">
    <property type="protein sequence ID" value="CAL1544699.1"/>
    <property type="molecule type" value="Genomic_DNA"/>
</dbReference>
<evidence type="ECO:0000259" key="9">
    <source>
        <dbReference type="PROSITE" id="PS51144"/>
    </source>
</evidence>
<evidence type="ECO:0000256" key="3">
    <source>
        <dbReference type="ARBA" id="ARBA00012925"/>
    </source>
</evidence>
<comment type="catalytic activity">
    <reaction evidence="7 8">
        <text>hydrogencarbonate + H(+) = CO2 + H2O</text>
        <dbReference type="Rhea" id="RHEA:10748"/>
        <dbReference type="ChEBI" id="CHEBI:15377"/>
        <dbReference type="ChEBI" id="CHEBI:15378"/>
        <dbReference type="ChEBI" id="CHEBI:16526"/>
        <dbReference type="ChEBI" id="CHEBI:17544"/>
        <dbReference type="EC" id="4.2.1.1"/>
    </reaction>
</comment>
<comment type="similarity">
    <text evidence="2 8">Belongs to the alpha-carbonic anhydrase family.</text>
</comment>
<dbReference type="PANTHER" id="PTHR18952">
    <property type="entry name" value="CARBONIC ANHYDRASE"/>
    <property type="match status" value="1"/>
</dbReference>
<evidence type="ECO:0000313" key="11">
    <source>
        <dbReference type="Proteomes" id="UP001497497"/>
    </source>
</evidence>
<dbReference type="PROSITE" id="PS51144">
    <property type="entry name" value="ALPHA_CA_2"/>
    <property type="match status" value="1"/>
</dbReference>
<feature type="domain" description="Alpha-carbonic anhydrase" evidence="9">
    <location>
        <begin position="1"/>
        <end position="230"/>
    </location>
</feature>
<comment type="function">
    <text evidence="1 8">Reversible hydration of carbon dioxide.</text>
</comment>
<gene>
    <name evidence="10" type="ORF">GSLYS_00018182001</name>
</gene>
<dbReference type="InterPro" id="IPR023561">
    <property type="entry name" value="Carbonic_anhydrase_a-class"/>
</dbReference>
<dbReference type="InterPro" id="IPR018338">
    <property type="entry name" value="Carbonic_anhydrase_a-class_CS"/>
</dbReference>
<dbReference type="PANTHER" id="PTHR18952:SF265">
    <property type="entry name" value="CARBONIC ANHYDRASE"/>
    <property type="match status" value="1"/>
</dbReference>
<comment type="caution">
    <text evidence="10">The sequence shown here is derived from an EMBL/GenBank/DDBJ whole genome shotgun (WGS) entry which is preliminary data.</text>
</comment>
<evidence type="ECO:0000256" key="6">
    <source>
        <dbReference type="ARBA" id="ARBA00023239"/>
    </source>
</evidence>
<dbReference type="SMART" id="SM01057">
    <property type="entry name" value="Carb_anhydrase"/>
    <property type="match status" value="1"/>
</dbReference>
<dbReference type="GO" id="GO:0008270">
    <property type="term" value="F:zinc ion binding"/>
    <property type="evidence" value="ECO:0007669"/>
    <property type="project" value="UniProtKB-UniRule"/>
</dbReference>
<evidence type="ECO:0000256" key="2">
    <source>
        <dbReference type="ARBA" id="ARBA00010718"/>
    </source>
</evidence>
<dbReference type="PROSITE" id="PS00162">
    <property type="entry name" value="ALPHA_CA_1"/>
    <property type="match status" value="1"/>
</dbReference>
<keyword evidence="4 8" id="KW-0479">Metal-binding</keyword>
<accession>A0AAV2IDA2</accession>
<protein>
    <recommendedName>
        <fullName evidence="3 8">Carbonic anhydrase</fullName>
        <ecNumber evidence="3 8">4.2.1.1</ecNumber>
    </recommendedName>
</protein>
<name>A0AAV2IDA2_LYMST</name>
<evidence type="ECO:0000256" key="5">
    <source>
        <dbReference type="ARBA" id="ARBA00022833"/>
    </source>
</evidence>
<dbReference type="Proteomes" id="UP001497497">
    <property type="component" value="Unassembled WGS sequence"/>
</dbReference>
<dbReference type="EC" id="4.2.1.1" evidence="3 8"/>
<dbReference type="InterPro" id="IPR001148">
    <property type="entry name" value="CA_dom"/>
</dbReference>
<dbReference type="InterPro" id="IPR036398">
    <property type="entry name" value="CA_dom_sf"/>
</dbReference>
<dbReference type="GO" id="GO:0004089">
    <property type="term" value="F:carbonate dehydratase activity"/>
    <property type="evidence" value="ECO:0007669"/>
    <property type="project" value="UniProtKB-UniRule"/>
</dbReference>
<evidence type="ECO:0000256" key="1">
    <source>
        <dbReference type="ARBA" id="ARBA00002904"/>
    </source>
</evidence>
<comment type="cofactor">
    <cofactor evidence="8">
        <name>Zn(2+)</name>
        <dbReference type="ChEBI" id="CHEBI:29105"/>
    </cofactor>
</comment>
<dbReference type="GO" id="GO:0005886">
    <property type="term" value="C:plasma membrane"/>
    <property type="evidence" value="ECO:0007669"/>
    <property type="project" value="TreeGrafter"/>
</dbReference>